<proteinExistence type="predicted"/>
<dbReference type="Proteomes" id="UP000285523">
    <property type="component" value="Unassembled WGS sequence"/>
</dbReference>
<gene>
    <name evidence="1" type="ORF">D4Q52_19525</name>
</gene>
<sequence>MNNTLSITEILQIAMNDRQSEAVGEFSRVFECGLQQAKTVIDELLALLDAHRRTALRDAMEAESHGDYVVFTRNSHHDQWHSHALFDRNAAMQAAARLIDQFDEALVVKVIAKSATIRTLRSL</sequence>
<accession>A0A418V1T5</accession>
<organism evidence="1 2">
    <name type="scientific">Rhodopseudomonas palustris</name>
    <dbReference type="NCBI Taxonomy" id="1076"/>
    <lineage>
        <taxon>Bacteria</taxon>
        <taxon>Pseudomonadati</taxon>
        <taxon>Pseudomonadota</taxon>
        <taxon>Alphaproteobacteria</taxon>
        <taxon>Hyphomicrobiales</taxon>
        <taxon>Nitrobacteraceae</taxon>
        <taxon>Rhodopseudomonas</taxon>
    </lineage>
</organism>
<evidence type="ECO:0000313" key="2">
    <source>
        <dbReference type="Proteomes" id="UP000285523"/>
    </source>
</evidence>
<protein>
    <submittedName>
        <fullName evidence="1">Uncharacterized protein</fullName>
    </submittedName>
</protein>
<comment type="caution">
    <text evidence="1">The sequence shown here is derived from an EMBL/GenBank/DDBJ whole genome shotgun (WGS) entry which is preliminary data.</text>
</comment>
<dbReference type="EMBL" id="QYYD01000021">
    <property type="protein sequence ID" value="RJF69829.1"/>
    <property type="molecule type" value="Genomic_DNA"/>
</dbReference>
<evidence type="ECO:0000313" key="1">
    <source>
        <dbReference type="EMBL" id="RJF69829.1"/>
    </source>
</evidence>
<dbReference type="RefSeq" id="WP_119858237.1">
    <property type="nucleotide sequence ID" value="NZ_QYYD01000021.1"/>
</dbReference>
<dbReference type="AlphaFoldDB" id="A0A418V1T5"/>
<reference evidence="1 2" key="1">
    <citation type="submission" date="2018-09" db="EMBL/GenBank/DDBJ databases">
        <title>Draft genome sequence of Rhodopseudomonas palustris 2.1.18.</title>
        <authorList>
            <person name="Robertson S.L."/>
            <person name="Meyer T.E."/>
            <person name="Kyndt J.A."/>
        </authorList>
    </citation>
    <scope>NUCLEOTIDE SEQUENCE [LARGE SCALE GENOMIC DNA]</scope>
    <source>
        <strain evidence="1 2">2.1.18</strain>
    </source>
</reference>
<name>A0A418V1T5_RHOPL</name>